<accession>A0ABT8S144</accession>
<evidence type="ECO:0000313" key="2">
    <source>
        <dbReference type="Proteomes" id="UP001169027"/>
    </source>
</evidence>
<proteinExistence type="predicted"/>
<name>A0ABT8S144_9BURK</name>
<evidence type="ECO:0000313" key="1">
    <source>
        <dbReference type="EMBL" id="MDO1531934.1"/>
    </source>
</evidence>
<keyword evidence="2" id="KW-1185">Reference proteome</keyword>
<protein>
    <submittedName>
        <fullName evidence="1">Uncharacterized protein</fullName>
    </submittedName>
</protein>
<comment type="caution">
    <text evidence="1">The sequence shown here is derived from an EMBL/GenBank/DDBJ whole genome shotgun (WGS) entry which is preliminary data.</text>
</comment>
<dbReference type="Proteomes" id="UP001169027">
    <property type="component" value="Unassembled WGS sequence"/>
</dbReference>
<dbReference type="RefSeq" id="WP_301805618.1">
    <property type="nucleotide sequence ID" value="NZ_JAUJZH010000003.1"/>
</dbReference>
<reference evidence="1" key="1">
    <citation type="submission" date="2023-06" db="EMBL/GenBank/DDBJ databases">
        <authorList>
            <person name="Jiang Y."/>
            <person name="Liu Q."/>
        </authorList>
    </citation>
    <scope>NUCLEOTIDE SEQUENCE</scope>
    <source>
        <strain evidence="1">CGMCC 1.12090</strain>
    </source>
</reference>
<sequence>MNQLAISFETRARVARTLGTEAGERALEANDPTFMPRAIEFLRDFARRMPAGSSIPGEELTRAMKAAGIVPAKDDRAFGPIFRKAESQLKLLRIVGQVPRVRGHGARDGKLYAAGEGAHA</sequence>
<dbReference type="EMBL" id="JAUKVY010000003">
    <property type="protein sequence ID" value="MDO1531934.1"/>
    <property type="molecule type" value="Genomic_DNA"/>
</dbReference>
<gene>
    <name evidence="1" type="ORF">Q2T77_06515</name>
</gene>
<organism evidence="1 2">
    <name type="scientific">Variovorax ginsengisoli</name>
    <dbReference type="NCBI Taxonomy" id="363844"/>
    <lineage>
        <taxon>Bacteria</taxon>
        <taxon>Pseudomonadati</taxon>
        <taxon>Pseudomonadota</taxon>
        <taxon>Betaproteobacteria</taxon>
        <taxon>Burkholderiales</taxon>
        <taxon>Comamonadaceae</taxon>
        <taxon>Variovorax</taxon>
    </lineage>
</organism>